<name>A0A6I4HSG9_ACIBA</name>
<dbReference type="AlphaFoldDB" id="A0A6I4HSG9"/>
<dbReference type="Proteomes" id="UP000439424">
    <property type="component" value="Unassembled WGS sequence"/>
</dbReference>
<reference evidence="1 2" key="1">
    <citation type="submission" date="2019-11" db="EMBL/GenBank/DDBJ databases">
        <title>Multidrug-resistant Acinetobacter baumannii moving toward extensively drug-resistant over fifteen years in South of Brazil.</title>
        <authorList>
            <person name="Fedrigo N.H."/>
            <person name="Cerdeira L."/>
            <person name="Fuga B."/>
            <person name="Marini P.V.B."/>
            <person name="Shinohara D.R."/>
            <person name="Carrara-Marroni F.E."/>
            <person name="Lincopan N."/>
            <person name="Tognim M.C.B."/>
        </authorList>
    </citation>
    <scope>NUCLEOTIDE SEQUENCE [LARGE SCALE GENOMIC DNA]</scope>
    <source>
        <strain evidence="1 2">Ac576</strain>
    </source>
</reference>
<accession>A0A6I4HSG9</accession>
<gene>
    <name evidence="1" type="ORF">GNY86_21715</name>
</gene>
<organism evidence="1 2">
    <name type="scientific">Acinetobacter baumannii</name>
    <dbReference type="NCBI Taxonomy" id="470"/>
    <lineage>
        <taxon>Bacteria</taxon>
        <taxon>Pseudomonadati</taxon>
        <taxon>Pseudomonadota</taxon>
        <taxon>Gammaproteobacteria</taxon>
        <taxon>Moraxellales</taxon>
        <taxon>Moraxellaceae</taxon>
        <taxon>Acinetobacter</taxon>
        <taxon>Acinetobacter calcoaceticus/baumannii complex</taxon>
    </lineage>
</organism>
<dbReference type="Gene3D" id="3.40.50.720">
    <property type="entry name" value="NAD(P)-binding Rossmann-like Domain"/>
    <property type="match status" value="1"/>
</dbReference>
<proteinExistence type="predicted"/>
<feature type="non-terminal residue" evidence="1">
    <location>
        <position position="42"/>
    </location>
</feature>
<dbReference type="SUPFAM" id="SSF51735">
    <property type="entry name" value="NAD(P)-binding Rossmann-fold domains"/>
    <property type="match status" value="1"/>
</dbReference>
<evidence type="ECO:0000313" key="1">
    <source>
        <dbReference type="EMBL" id="MVM94152.1"/>
    </source>
</evidence>
<sequence length="42" mass="4284">MAKYELKDKVVVITGSTGGLGLAIGQALQAKGAKLALLDLDL</sequence>
<dbReference type="InterPro" id="IPR036291">
    <property type="entry name" value="NAD(P)-bd_dom_sf"/>
</dbReference>
<evidence type="ECO:0000313" key="2">
    <source>
        <dbReference type="Proteomes" id="UP000439424"/>
    </source>
</evidence>
<dbReference type="EMBL" id="WPIP01000507">
    <property type="protein sequence ID" value="MVM94152.1"/>
    <property type="molecule type" value="Genomic_DNA"/>
</dbReference>
<comment type="caution">
    <text evidence="1">The sequence shown here is derived from an EMBL/GenBank/DDBJ whole genome shotgun (WGS) entry which is preliminary data.</text>
</comment>
<protein>
    <submittedName>
        <fullName evidence="1">Short-chain dehydrogenase</fullName>
    </submittedName>
</protein>